<sequence>MPNDKFDSKSFNPQAFKYMVGRVPNLHMHEIKKSKALAGNPDIKATLGGSQGGTGYARIAMRGLLDGDAVNYDGQTDITATSTKTFEQGVVAVGRAKAWLEKDFSYDITGGVDFMQNIADQVGEYWDGVDQDTIVAILEGVFSMTGTKNKEFVDAHTYDVTEKIEGKMSATTLNSATNKACGANKKKFTLVFMHSDVATNLENLNLVAHLKYTDSQGMQRELDLYTWNGKLVVIDDDMPTTEQEGFYIKAKSTDEGALQVVSDSESTITEGKQIKAADVTPVADSYESPKVGDYVVFIDAFTEYTTYVLGNGSIGYEDLGVKVPYEMNRNPEKNGGQDTLYTRQRKVFAPFGISYEKKSQATLSPTNEELKKGENWTLVHSGETTESKRSYINHKAVPIARIISRG</sequence>
<evidence type="ECO:0000313" key="1">
    <source>
        <dbReference type="EMBL" id="RHA13059.1"/>
    </source>
</evidence>
<comment type="caution">
    <text evidence="1">The sequence shown here is derived from an EMBL/GenBank/DDBJ whole genome shotgun (WGS) entry which is preliminary data.</text>
</comment>
<dbReference type="EMBL" id="QSFB01000011">
    <property type="protein sequence ID" value="RHA13059.1"/>
    <property type="molecule type" value="Genomic_DNA"/>
</dbReference>
<protein>
    <submittedName>
        <fullName evidence="1">Phage coat protein</fullName>
    </submittedName>
</protein>
<dbReference type="AlphaFoldDB" id="A0A413QWH2"/>
<organism evidence="1 2">
    <name type="scientific">Agathobacter rectalis</name>
    <dbReference type="NCBI Taxonomy" id="39491"/>
    <lineage>
        <taxon>Bacteria</taxon>
        <taxon>Bacillati</taxon>
        <taxon>Bacillota</taxon>
        <taxon>Clostridia</taxon>
        <taxon>Lachnospirales</taxon>
        <taxon>Lachnospiraceae</taxon>
        <taxon>Agathobacter</taxon>
    </lineage>
</organism>
<name>A0A413QWH2_9FIRM</name>
<keyword evidence="1" id="KW-0167">Capsid protein</keyword>
<keyword evidence="1" id="KW-0946">Virion</keyword>
<accession>A0A413QWH2</accession>
<evidence type="ECO:0000313" key="2">
    <source>
        <dbReference type="Proteomes" id="UP000286341"/>
    </source>
</evidence>
<dbReference type="RefSeq" id="WP_118342673.1">
    <property type="nucleotide sequence ID" value="NZ_QSEY01000022.1"/>
</dbReference>
<gene>
    <name evidence="1" type="ORF">DW948_09040</name>
</gene>
<dbReference type="Proteomes" id="UP000286341">
    <property type="component" value="Unassembled WGS sequence"/>
</dbReference>
<proteinExistence type="predicted"/>
<reference evidence="1 2" key="1">
    <citation type="submission" date="2018-08" db="EMBL/GenBank/DDBJ databases">
        <title>A genome reference for cultivated species of the human gut microbiota.</title>
        <authorList>
            <person name="Zou Y."/>
            <person name="Xue W."/>
            <person name="Luo G."/>
        </authorList>
    </citation>
    <scope>NUCLEOTIDE SEQUENCE [LARGE SCALE GENOMIC DNA]</scope>
    <source>
        <strain evidence="1 2">AM44-1AT</strain>
    </source>
</reference>